<evidence type="ECO:0000313" key="1">
    <source>
        <dbReference type="EMBL" id="KUG02513.1"/>
    </source>
</evidence>
<comment type="caution">
    <text evidence="1">The sequence shown here is derived from an EMBL/GenBank/DDBJ whole genome shotgun (WGS) entry which is preliminary data.</text>
</comment>
<sequence length="44" mass="5221">MLYDQQLFFIMKEASIILIAININSWARFWEVAGKKPYCENVLI</sequence>
<proteinExistence type="predicted"/>
<dbReference type="EMBL" id="LNQE01001918">
    <property type="protein sequence ID" value="KUG02513.1"/>
    <property type="molecule type" value="Genomic_DNA"/>
</dbReference>
<accession>A0A0W8E244</accession>
<dbReference type="AlphaFoldDB" id="A0A0W8E244"/>
<protein>
    <submittedName>
        <fullName evidence="1">Uncharacterized protein</fullName>
    </submittedName>
</protein>
<organism evidence="1">
    <name type="scientific">hydrocarbon metagenome</name>
    <dbReference type="NCBI Taxonomy" id="938273"/>
    <lineage>
        <taxon>unclassified sequences</taxon>
        <taxon>metagenomes</taxon>
        <taxon>ecological metagenomes</taxon>
    </lineage>
</organism>
<name>A0A0W8E244_9ZZZZ</name>
<reference evidence="1" key="1">
    <citation type="journal article" date="2015" name="Proc. Natl. Acad. Sci. U.S.A.">
        <title>Networks of energetic and metabolic interactions define dynamics in microbial communities.</title>
        <authorList>
            <person name="Embree M."/>
            <person name="Liu J.K."/>
            <person name="Al-Bassam M.M."/>
            <person name="Zengler K."/>
        </authorList>
    </citation>
    <scope>NUCLEOTIDE SEQUENCE</scope>
</reference>
<gene>
    <name evidence="1" type="ORF">ASZ90_020145</name>
</gene>